<accession>A0A5C0UH39</accession>
<dbReference type="AlphaFoldDB" id="A0A5C0UH39"/>
<protein>
    <submittedName>
        <fullName evidence="6">Uncharacterized protein</fullName>
    </submittedName>
</protein>
<name>A0A5C0UH39_9PROT</name>
<evidence type="ECO:0000313" key="7">
    <source>
        <dbReference type="Proteomes" id="UP000324924"/>
    </source>
</evidence>
<dbReference type="EMBL" id="CP043314">
    <property type="protein sequence ID" value="QEK39017.1"/>
    <property type="molecule type" value="Genomic_DNA"/>
</dbReference>
<dbReference type="GO" id="GO:0016020">
    <property type="term" value="C:membrane"/>
    <property type="evidence" value="ECO:0007669"/>
    <property type="project" value="UniProtKB-SubCell"/>
</dbReference>
<evidence type="ECO:0000313" key="6">
    <source>
        <dbReference type="EMBL" id="QEK39017.1"/>
    </source>
</evidence>
<evidence type="ECO:0000256" key="1">
    <source>
        <dbReference type="ARBA" id="ARBA00004141"/>
    </source>
</evidence>
<reference evidence="6 7" key="1">
    <citation type="submission" date="2019-08" db="EMBL/GenBank/DDBJ databases">
        <title>Highly reduced genomes of protist endosymbionts show evolutionary convergence.</title>
        <authorList>
            <person name="George E."/>
            <person name="Husnik F."/>
            <person name="Tashyreva D."/>
            <person name="Prokopchuk G."/>
            <person name="Horak A."/>
            <person name="Kwong W.K."/>
            <person name="Lukes J."/>
            <person name="Keeling P.J."/>
        </authorList>
    </citation>
    <scope>NUCLEOTIDE SEQUENCE [LARGE SCALE GENOMIC DNA]</scope>
    <source>
        <strain evidence="6">1604HC</strain>
    </source>
</reference>
<dbReference type="RefSeq" id="WP_148972140.1">
    <property type="nucleotide sequence ID" value="NZ_CP043314.1"/>
</dbReference>
<comment type="subcellular location">
    <subcellularLocation>
        <location evidence="1">Membrane</location>
        <topology evidence="1">Multi-pass membrane protein</topology>
    </subcellularLocation>
</comment>
<dbReference type="Proteomes" id="UP000324924">
    <property type="component" value="Chromosome"/>
</dbReference>
<dbReference type="Gene3D" id="1.10.287.3510">
    <property type="match status" value="1"/>
</dbReference>
<keyword evidence="3 5" id="KW-1133">Transmembrane helix</keyword>
<evidence type="ECO:0000256" key="3">
    <source>
        <dbReference type="ARBA" id="ARBA00022989"/>
    </source>
</evidence>
<dbReference type="InterPro" id="IPR039428">
    <property type="entry name" value="NUOK/Mnh_C1-like"/>
</dbReference>
<keyword evidence="4 5" id="KW-0472">Membrane</keyword>
<evidence type="ECO:0000256" key="2">
    <source>
        <dbReference type="ARBA" id="ARBA00022692"/>
    </source>
</evidence>
<feature type="transmembrane region" description="Helical" evidence="5">
    <location>
        <begin position="48"/>
        <end position="69"/>
    </location>
</feature>
<dbReference type="KEGG" id="nabu:FZC36_01025"/>
<keyword evidence="7" id="KW-1185">Reference proteome</keyword>
<evidence type="ECO:0000256" key="5">
    <source>
        <dbReference type="SAM" id="Phobius"/>
    </source>
</evidence>
<proteinExistence type="predicted"/>
<keyword evidence="2 5" id="KW-0812">Transmembrane</keyword>
<organism evidence="6 7">
    <name type="scientific">Candidatus Nesciobacter abundans</name>
    <dbReference type="NCBI Taxonomy" id="2601668"/>
    <lineage>
        <taxon>Bacteria</taxon>
        <taxon>Pseudomonadati</taxon>
        <taxon>Pseudomonadota</taxon>
        <taxon>Alphaproteobacteria</taxon>
        <taxon>Holosporales</taxon>
        <taxon>Holosporaceae</taxon>
        <taxon>Candidatus Nesciobacter</taxon>
    </lineage>
</organism>
<sequence length="72" mass="7628">MIILSAFLIVLTGIFMLFMGKIRSVIGVGLIGQGVNLLIISVNKPGNVLVQSIVLTSIVISLGFMAVLLRSD</sequence>
<dbReference type="Pfam" id="PF00420">
    <property type="entry name" value="Oxidored_q2"/>
    <property type="match status" value="1"/>
</dbReference>
<evidence type="ECO:0000256" key="4">
    <source>
        <dbReference type="ARBA" id="ARBA00023136"/>
    </source>
</evidence>
<gene>
    <name evidence="6" type="ORF">FZC36_01025</name>
</gene>